<dbReference type="InParanoid" id="A8QAB0"/>
<dbReference type="GeneID" id="5853508"/>
<dbReference type="OrthoDB" id="338531at2759"/>
<dbReference type="GO" id="GO:0016586">
    <property type="term" value="C:RSC-type complex"/>
    <property type="evidence" value="ECO:0007669"/>
    <property type="project" value="TreeGrafter"/>
</dbReference>
<evidence type="ECO:0000256" key="3">
    <source>
        <dbReference type="ARBA" id="ARBA00023163"/>
    </source>
</evidence>
<evidence type="ECO:0000313" key="7">
    <source>
        <dbReference type="Proteomes" id="UP000008837"/>
    </source>
</evidence>
<dbReference type="STRING" id="425265.A8QAB0"/>
<dbReference type="Proteomes" id="UP000008837">
    <property type="component" value="Unassembled WGS sequence"/>
</dbReference>
<dbReference type="AlphaFoldDB" id="A8QAB0"/>
<dbReference type="PROSITE" id="PS51526">
    <property type="entry name" value="RFX_DBD"/>
    <property type="match status" value="1"/>
</dbReference>
<protein>
    <recommendedName>
        <fullName evidence="5">RFX-type winged-helix domain-containing protein</fullName>
    </recommendedName>
</protein>
<dbReference type="GO" id="GO:0006325">
    <property type="term" value="P:chromatin organization"/>
    <property type="evidence" value="ECO:0007669"/>
    <property type="project" value="UniProtKB-KW"/>
</dbReference>
<accession>A8QAB0</accession>
<dbReference type="GO" id="GO:0003677">
    <property type="term" value="F:DNA binding"/>
    <property type="evidence" value="ECO:0007669"/>
    <property type="project" value="InterPro"/>
</dbReference>
<keyword evidence="1" id="KW-0156">Chromatin regulator</keyword>
<organism evidence="6 7">
    <name type="scientific">Malassezia globosa (strain ATCC MYA-4612 / CBS 7966)</name>
    <name type="common">Dandruff-associated fungus</name>
    <dbReference type="NCBI Taxonomy" id="425265"/>
    <lineage>
        <taxon>Eukaryota</taxon>
        <taxon>Fungi</taxon>
        <taxon>Dikarya</taxon>
        <taxon>Basidiomycota</taxon>
        <taxon>Ustilaginomycotina</taxon>
        <taxon>Malasseziomycetes</taxon>
        <taxon>Malasseziales</taxon>
        <taxon>Malasseziaceae</taxon>
        <taxon>Malassezia</taxon>
    </lineage>
</organism>
<evidence type="ECO:0000259" key="5">
    <source>
        <dbReference type="PROSITE" id="PS51526"/>
    </source>
</evidence>
<dbReference type="GO" id="GO:0006355">
    <property type="term" value="P:regulation of DNA-templated transcription"/>
    <property type="evidence" value="ECO:0007669"/>
    <property type="project" value="InterPro"/>
</dbReference>
<dbReference type="VEuPathDB" id="FungiDB:MGL_3669"/>
<evidence type="ECO:0000256" key="1">
    <source>
        <dbReference type="ARBA" id="ARBA00022853"/>
    </source>
</evidence>
<dbReference type="PANTHER" id="PTHR22970">
    <property type="entry name" value="AT-RICH INTERACTIVE DOMAIN-CONTAINING PROTEIN 2"/>
    <property type="match status" value="1"/>
</dbReference>
<comment type="caution">
    <text evidence="6">The sequence shown here is derived from an EMBL/GenBank/DDBJ whole genome shotgun (WGS) entry which is preliminary data.</text>
</comment>
<keyword evidence="7" id="KW-1185">Reference proteome</keyword>
<dbReference type="InterPro" id="IPR003150">
    <property type="entry name" value="DNA-bd_RFX"/>
</dbReference>
<evidence type="ECO:0000256" key="4">
    <source>
        <dbReference type="ARBA" id="ARBA00023242"/>
    </source>
</evidence>
<dbReference type="KEGG" id="mgl:MGL_3669"/>
<dbReference type="EMBL" id="AAYY01000014">
    <property type="protein sequence ID" value="EDP41988.1"/>
    <property type="molecule type" value="Genomic_DNA"/>
</dbReference>
<proteinExistence type="predicted"/>
<sequence>MASTHDVSHPGLPLAHGMYASSTAAALDPFLEPGPMNRLYLSLRSGIPSQVDWALDRLAAYTYEMPDRFLLADYPGMADSLASFMLCLCLAVRGLPRSEWDTMQRAYNVNGTLVDQGIGGSEYGYSGIAATSVKLAHLTLPAAVVGTKSAFHPRAHARDAAILRRAMEAALVLRNLALSPANLTTLVQIPYILDVLHDSLALEDHLDECVDIRPNVLDMLECIASRLVLSDWVRQKYVLGMAVHPPHFVEDRIFVMLHEWIHTSNDRALLLGALRCCRAFASNMSNAAALAEIDLHFHETSLGLVSRCISLLPLTQDPELLEAVLDLLYQLLSIDDNVMLLGACRTAQASTRIQAIVRYLVRNLNLGKSVWERDSPSTANQHAWWAGHIPNTQRIRQIREVELREKMSPMERHRWRVLPPEIQARIEMMPEPERGTAWMKTLFEHDPDGEVTQMEFWIAYRDQFTPLANAGGPPLQPAANLIRHVSQTFPGAAAMVISADAGAQPRFVIRGIAPRLRESRGPMCLWVGCSSPHVHTWAQIREHYDAHTQQASDGLCRCLGCAYVALSDDEGEQRKQLRMHVSTHLPPTRDANVFVAPSAPPATGTHERPGLIQFEVERTPSVPTHMVGQPPTPCGVAFLSLLILRYITRVSSSVLRRDGYGCPNYVYGGAVASTKRPAEREEYFGFPLSSLTEDSQAQNDARASSLDEQYAQAAERIMYAMAGIEDVLVETSLRNDILCRLANDTLVALRPVED</sequence>
<reference evidence="6 7" key="1">
    <citation type="journal article" date="2007" name="Proc. Natl. Acad. Sci. U.S.A.">
        <title>Dandruff-associated Malassezia genomes reveal convergent and divergent virulence traits shared with plant and human fungal pathogens.</title>
        <authorList>
            <person name="Xu J."/>
            <person name="Saunders C.W."/>
            <person name="Hu P."/>
            <person name="Grant R.A."/>
            <person name="Boekhout T."/>
            <person name="Kuramae E.E."/>
            <person name="Kronstad J.W."/>
            <person name="Deangelis Y.M."/>
            <person name="Reeder N.L."/>
            <person name="Johnstone K.R."/>
            <person name="Leland M."/>
            <person name="Fieno A.M."/>
            <person name="Begley W.M."/>
            <person name="Sun Y."/>
            <person name="Lacey M.P."/>
            <person name="Chaudhary T."/>
            <person name="Keough T."/>
            <person name="Chu L."/>
            <person name="Sears R."/>
            <person name="Yuan B."/>
            <person name="Dawson T.L.Jr."/>
        </authorList>
    </citation>
    <scope>NUCLEOTIDE SEQUENCE [LARGE SCALE GENOMIC DNA]</scope>
    <source>
        <strain evidence="7">ATCC MYA-4612 / CBS 7966</strain>
    </source>
</reference>
<keyword evidence="2" id="KW-0805">Transcription regulation</keyword>
<dbReference type="RefSeq" id="XP_001729202.1">
    <property type="nucleotide sequence ID" value="XM_001729150.1"/>
</dbReference>
<gene>
    <name evidence="6" type="ORF">MGL_3669</name>
</gene>
<name>A8QAB0_MALGO</name>
<dbReference type="PANTHER" id="PTHR22970:SF14">
    <property type="entry name" value="AT-RICH INTERACTIVE DOMAIN-CONTAINING PROTEIN 2"/>
    <property type="match status" value="1"/>
</dbReference>
<keyword evidence="3" id="KW-0804">Transcription</keyword>
<feature type="domain" description="RFX-type winged-helix" evidence="5">
    <location>
        <begin position="435"/>
        <end position="516"/>
    </location>
</feature>
<dbReference type="InterPro" id="IPR052406">
    <property type="entry name" value="Chromatin_Remodeling_Comp"/>
</dbReference>
<evidence type="ECO:0000256" key="2">
    <source>
        <dbReference type="ARBA" id="ARBA00023015"/>
    </source>
</evidence>
<dbReference type="OMA" id="DKYKFDS"/>
<evidence type="ECO:0000313" key="6">
    <source>
        <dbReference type="EMBL" id="EDP41988.1"/>
    </source>
</evidence>
<keyword evidence="4" id="KW-0539">Nucleus</keyword>